<dbReference type="PANTHER" id="PTHR46557:SF1">
    <property type="entry name" value="SERINE_THREONINE-PROTEIN PHOSPHATASE 1 REGULATORY SUBUNIT 10"/>
    <property type="match status" value="1"/>
</dbReference>
<dbReference type="Gene3D" id="1.20.930.10">
    <property type="entry name" value="Conserved domain common to transcription factors TFIIS, elongin A, CRSP70"/>
    <property type="match status" value="1"/>
</dbReference>
<accession>A0AAV2YHI6</accession>
<dbReference type="Proteomes" id="UP001146120">
    <property type="component" value="Unassembled WGS sequence"/>
</dbReference>
<feature type="region of interest" description="Disordered" evidence="2">
    <location>
        <begin position="716"/>
        <end position="800"/>
    </location>
</feature>
<dbReference type="EMBL" id="DAKRPA010000270">
    <property type="protein sequence ID" value="DAZ94082.1"/>
    <property type="molecule type" value="Genomic_DNA"/>
</dbReference>
<keyword evidence="5" id="KW-1185">Reference proteome</keyword>
<dbReference type="InterPro" id="IPR035441">
    <property type="entry name" value="TFIIS/LEDGF_dom_sf"/>
</dbReference>
<evidence type="ECO:0000256" key="1">
    <source>
        <dbReference type="PROSITE-ProRule" id="PRU00649"/>
    </source>
</evidence>
<dbReference type="GO" id="GO:0072357">
    <property type="term" value="C:PTW/PP1 phosphatase complex"/>
    <property type="evidence" value="ECO:0007669"/>
    <property type="project" value="TreeGrafter"/>
</dbReference>
<comment type="caution">
    <text evidence="4">The sequence shown here is derived from an EMBL/GenBank/DDBJ whole genome shotgun (WGS) entry which is preliminary data.</text>
</comment>
<evidence type="ECO:0000256" key="2">
    <source>
        <dbReference type="SAM" id="MobiDB-lite"/>
    </source>
</evidence>
<proteinExistence type="predicted"/>
<evidence type="ECO:0000259" key="3">
    <source>
        <dbReference type="PROSITE" id="PS51319"/>
    </source>
</evidence>
<dbReference type="InterPro" id="IPR017923">
    <property type="entry name" value="TFIIS_N"/>
</dbReference>
<reference evidence="4" key="1">
    <citation type="submission" date="2022-11" db="EMBL/GenBank/DDBJ databases">
        <authorList>
            <person name="Morgan W.R."/>
            <person name="Tartar A."/>
        </authorList>
    </citation>
    <scope>NUCLEOTIDE SEQUENCE</scope>
    <source>
        <strain evidence="4">ARSEF 373</strain>
    </source>
</reference>
<feature type="region of interest" description="Disordered" evidence="2">
    <location>
        <begin position="334"/>
        <end position="370"/>
    </location>
</feature>
<feature type="compositionally biased region" description="Gly residues" evidence="2">
    <location>
        <begin position="789"/>
        <end position="800"/>
    </location>
</feature>
<comment type="subcellular location">
    <subcellularLocation>
        <location evidence="1">Nucleus</location>
    </subcellularLocation>
</comment>
<dbReference type="GO" id="GO:0008157">
    <property type="term" value="F:protein phosphatase 1 binding"/>
    <property type="evidence" value="ECO:0007669"/>
    <property type="project" value="TreeGrafter"/>
</dbReference>
<feature type="compositionally biased region" description="Basic and acidic residues" evidence="2">
    <location>
        <begin position="383"/>
        <end position="399"/>
    </location>
</feature>
<evidence type="ECO:0000313" key="4">
    <source>
        <dbReference type="EMBL" id="DAZ94082.1"/>
    </source>
</evidence>
<feature type="compositionally biased region" description="Gly residues" evidence="2">
    <location>
        <begin position="772"/>
        <end position="782"/>
    </location>
</feature>
<sequence>MEIAVMNLDTMNMNMTLGGLNPMAGAANARAQPMTSMESFTAMMQPQASTAQMHQPVQVQLQQQAPAQATMQQRMPPQFSAISMALHANAAVVAGNAAGLHLAPNAIAQQALMQPMRNHTPVPPAGPPTKNARFEVPSLMGNFFADPVVVDPMPVHTLEVELKALVDSQLCLTSPSVFDKFMHLFEHAKTETEQALVLVVLRCTASSSDEKLALACTAAFEKCGGVKIARKWIENAVDWGYADLLVLLLMVLKSLPLQLSSITDARINEPVVKLRKTAEEERVKRAAQDLLKFWRGKFTEKEKQKPVEKPTAPSAAATQDVAIKAEPKSTIAKAAAKSDLSKDAKPLKRRSIKRLEHLPHGGGTSVSKSSDLIGNLLQRKSQKDAALKAQKAAESESVKSSKKGSSSPPSPPTIGTKEDDGVAVQLPTIQSFNAASSGASKKIRWADEEGKELVKVKLIESWRDMIHHNPNEHDESFKDAKLREHAEERSALKSHKEWEHFTVTIAHEWSTPALIQLPEALASRHPTAETEEAAAQTARTRREMEYMVLDGEIPPSTPKEWVRNGEPHRGQPVLIPLTDQDPAQAAAEATMPPPAAAPAAYGAPDGAYGYEQETEEEIALREALGPLHKNTIALLMEYEDVLPQVYDEAQRNHNYIPDARVIEIIEQRKQQVRYSAPPPPHAVGGGYSKYGGDGHANYGNNYGPPPSGPGGYDYNTGRGMGQPGKRKGPGGILGNGGDMPPPKRMMKKGPGLQQYPHDATNQYMHPAMQSGGMPGRPGMGPGRGHHGGRFGPGGHRGGRR</sequence>
<keyword evidence="1" id="KW-0539">Nucleus</keyword>
<gene>
    <name evidence="4" type="ORF">N0F65_004194</name>
</gene>
<feature type="domain" description="TFIIS N-terminal" evidence="3">
    <location>
        <begin position="227"/>
        <end position="301"/>
    </location>
</feature>
<dbReference type="PANTHER" id="PTHR46557">
    <property type="entry name" value="SERINE/THREONINE-PROTEIN PHOSPHATASE 1 REGULATORY SUBUNIT 10-RELATED"/>
    <property type="match status" value="1"/>
</dbReference>
<dbReference type="PROSITE" id="PS51319">
    <property type="entry name" value="TFIIS_N"/>
    <property type="match status" value="1"/>
</dbReference>
<protein>
    <recommendedName>
        <fullName evidence="3">TFIIS N-terminal domain-containing protein</fullName>
    </recommendedName>
</protein>
<name>A0AAV2YHI6_9STRA</name>
<dbReference type="SUPFAM" id="SSF47676">
    <property type="entry name" value="Conserved domain common to transcription factors TFIIS, elongin A, CRSP70"/>
    <property type="match status" value="1"/>
</dbReference>
<feature type="region of interest" description="Disordered" evidence="2">
    <location>
        <begin position="302"/>
        <end position="321"/>
    </location>
</feature>
<reference evidence="4" key="2">
    <citation type="journal article" date="2023" name="Microbiol Resour">
        <title>Decontamination and Annotation of the Draft Genome Sequence of the Oomycete Lagenidium giganteum ARSEF 373.</title>
        <authorList>
            <person name="Morgan W.R."/>
            <person name="Tartar A."/>
        </authorList>
    </citation>
    <scope>NUCLEOTIDE SEQUENCE</scope>
    <source>
        <strain evidence="4">ARSEF 373</strain>
    </source>
</reference>
<dbReference type="GO" id="GO:0000785">
    <property type="term" value="C:chromatin"/>
    <property type="evidence" value="ECO:0007669"/>
    <property type="project" value="TreeGrafter"/>
</dbReference>
<feature type="region of interest" description="Disordered" evidence="2">
    <location>
        <begin position="383"/>
        <end position="419"/>
    </location>
</feature>
<organism evidence="4 5">
    <name type="scientific">Lagenidium giganteum</name>
    <dbReference type="NCBI Taxonomy" id="4803"/>
    <lineage>
        <taxon>Eukaryota</taxon>
        <taxon>Sar</taxon>
        <taxon>Stramenopiles</taxon>
        <taxon>Oomycota</taxon>
        <taxon>Peronosporomycetes</taxon>
        <taxon>Pythiales</taxon>
        <taxon>Pythiaceae</taxon>
    </lineage>
</organism>
<evidence type="ECO:0000313" key="5">
    <source>
        <dbReference type="Proteomes" id="UP001146120"/>
    </source>
</evidence>
<dbReference type="GO" id="GO:0005634">
    <property type="term" value="C:nucleus"/>
    <property type="evidence" value="ECO:0007669"/>
    <property type="project" value="UniProtKB-SubCell"/>
</dbReference>
<dbReference type="AlphaFoldDB" id="A0AAV2YHI6"/>